<evidence type="ECO:0000256" key="1">
    <source>
        <dbReference type="ARBA" id="ARBA00004123"/>
    </source>
</evidence>
<feature type="binding site" evidence="11">
    <location>
        <position position="97"/>
    </location>
    <ligand>
        <name>Zn(2+)</name>
        <dbReference type="ChEBI" id="CHEBI:29105"/>
        <label>3</label>
    </ligand>
</feature>
<sequence>KLEEWEKWLNDCAVNEPYISVENKVDNTPPPTDFVYISQNKVPSFLDHLFDHNYLVGCNCQRCTPKSCECPKNSGGVFAYDRFGRVQFEPGKPIYECNSKCSCSESCRNRVVQRGRTVRVTIFRTYNGCGWGVKTMDPIMKNQFVTEYVGEVITNEEAEHRGRHYDAAGQTYLFDLDYNDGDCAYTIDAKKYGNISHFINHSCDPNLSVFGVWVDTLDPQMPRIAFFARRDIPAGEEITFDYLMT</sequence>
<evidence type="ECO:0000256" key="5">
    <source>
        <dbReference type="ARBA" id="ARBA00022679"/>
    </source>
</evidence>
<evidence type="ECO:0000256" key="3">
    <source>
        <dbReference type="ARBA" id="ARBA00022454"/>
    </source>
</evidence>
<evidence type="ECO:0000256" key="7">
    <source>
        <dbReference type="ARBA" id="ARBA00022723"/>
    </source>
</evidence>
<feature type="non-terminal residue" evidence="14">
    <location>
        <position position="1"/>
    </location>
</feature>
<feature type="binding site" evidence="11">
    <location>
        <position position="58"/>
    </location>
    <ligand>
        <name>Zn(2+)</name>
        <dbReference type="ChEBI" id="CHEBI:29105"/>
        <label>2</label>
    </ligand>
</feature>
<keyword evidence="10" id="KW-0539">Nucleus</keyword>
<keyword evidence="7 11" id="KW-0479">Metal-binding</keyword>
<dbReference type="OrthoDB" id="308383at2759"/>
<dbReference type="SMART" id="SM00317">
    <property type="entry name" value="SET"/>
    <property type="match status" value="1"/>
</dbReference>
<dbReference type="PANTHER" id="PTHR46223:SF4">
    <property type="entry name" value="HISTONE-LYSINE N-METHYLTRANSFERASE-RELATED"/>
    <property type="match status" value="1"/>
</dbReference>
<dbReference type="InterPro" id="IPR007728">
    <property type="entry name" value="Pre-SET_dom"/>
</dbReference>
<reference evidence="14 15" key="1">
    <citation type="journal article" date="2007" name="Science">
        <title>Sea anemone genome reveals ancestral eumetazoan gene repertoire and genomic organization.</title>
        <authorList>
            <person name="Putnam N.H."/>
            <person name="Srivastava M."/>
            <person name="Hellsten U."/>
            <person name="Dirks B."/>
            <person name="Chapman J."/>
            <person name="Salamov A."/>
            <person name="Terry A."/>
            <person name="Shapiro H."/>
            <person name="Lindquist E."/>
            <person name="Kapitonov V.V."/>
            <person name="Jurka J."/>
            <person name="Genikhovich G."/>
            <person name="Grigoriev I.V."/>
            <person name="Lucas S.M."/>
            <person name="Steele R.E."/>
            <person name="Finnerty J.R."/>
            <person name="Technau U."/>
            <person name="Martindale M.Q."/>
            <person name="Rokhsar D.S."/>
        </authorList>
    </citation>
    <scope>NUCLEOTIDE SEQUENCE [LARGE SCALE GENOMIC DNA]</scope>
    <source>
        <strain evidence="15">CH2 X CH6</strain>
    </source>
</reference>
<keyword evidence="4" id="KW-0489">Methyltransferase</keyword>
<dbReference type="InParanoid" id="A7SJ88"/>
<keyword evidence="5" id="KW-0808">Transferase</keyword>
<evidence type="ECO:0000259" key="13">
    <source>
        <dbReference type="PROSITE" id="PS50867"/>
    </source>
</evidence>
<dbReference type="InterPro" id="IPR001214">
    <property type="entry name" value="SET_dom"/>
</dbReference>
<feature type="binding site" evidence="11">
    <location>
        <position position="97"/>
    </location>
    <ligand>
        <name>Zn(2+)</name>
        <dbReference type="ChEBI" id="CHEBI:29105"/>
        <label>2</label>
    </ligand>
</feature>
<feature type="domain" description="Pre-SET" evidence="13">
    <location>
        <begin position="56"/>
        <end position="115"/>
    </location>
</feature>
<proteinExistence type="predicted"/>
<keyword evidence="3" id="KW-0158">Chromosome</keyword>
<evidence type="ECO:0000256" key="11">
    <source>
        <dbReference type="PIRSR" id="PIRSR009343-2"/>
    </source>
</evidence>
<name>A7SJ88_NEMVE</name>
<evidence type="ECO:0000256" key="4">
    <source>
        <dbReference type="ARBA" id="ARBA00022603"/>
    </source>
</evidence>
<dbReference type="AlphaFoldDB" id="A7SJ88"/>
<dbReference type="InterPro" id="IPR046341">
    <property type="entry name" value="SET_dom_sf"/>
</dbReference>
<dbReference type="KEGG" id="nve:5507690"/>
<dbReference type="Proteomes" id="UP000001593">
    <property type="component" value="Unassembled WGS sequence"/>
</dbReference>
<feature type="binding site" evidence="11">
    <location>
        <position position="63"/>
    </location>
    <ligand>
        <name>Zn(2+)</name>
        <dbReference type="ChEBI" id="CHEBI:29105"/>
        <label>3</label>
    </ligand>
</feature>
<dbReference type="STRING" id="45351.A7SJ88"/>
<feature type="non-terminal residue" evidence="14">
    <location>
        <position position="245"/>
    </location>
</feature>
<dbReference type="GO" id="GO:0005634">
    <property type="term" value="C:nucleus"/>
    <property type="evidence" value="ECO:0007669"/>
    <property type="project" value="UniProtKB-SubCell"/>
</dbReference>
<feature type="binding site" evidence="11">
    <location>
        <position position="70"/>
    </location>
    <ligand>
        <name>Zn(2+)</name>
        <dbReference type="ChEBI" id="CHEBI:29105"/>
        <label>2</label>
    </ligand>
</feature>
<feature type="binding site" evidence="11">
    <location>
        <position position="68"/>
    </location>
    <ligand>
        <name>Zn(2+)</name>
        <dbReference type="ChEBI" id="CHEBI:29105"/>
        <label>1</label>
    </ligand>
</feature>
<dbReference type="GO" id="GO:0046974">
    <property type="term" value="F:histone H3K9 methyltransferase activity"/>
    <property type="evidence" value="ECO:0007669"/>
    <property type="project" value="InterPro"/>
</dbReference>
<dbReference type="Pfam" id="PF00856">
    <property type="entry name" value="SET"/>
    <property type="match status" value="1"/>
</dbReference>
<evidence type="ECO:0000313" key="15">
    <source>
        <dbReference type="Proteomes" id="UP000001593"/>
    </source>
</evidence>
<dbReference type="eggNOG" id="KOG1082">
    <property type="taxonomic scope" value="Eukaryota"/>
</dbReference>
<evidence type="ECO:0000256" key="10">
    <source>
        <dbReference type="ARBA" id="ARBA00023242"/>
    </source>
</evidence>
<dbReference type="Gene3D" id="2.170.270.10">
    <property type="entry name" value="SET domain"/>
    <property type="match status" value="1"/>
</dbReference>
<dbReference type="Pfam" id="PF05033">
    <property type="entry name" value="Pre-SET"/>
    <property type="match status" value="1"/>
</dbReference>
<dbReference type="HOGENOM" id="CLU_020840_8_0_1"/>
<dbReference type="GO" id="GO:0008270">
    <property type="term" value="F:zinc ion binding"/>
    <property type="evidence" value="ECO:0007669"/>
    <property type="project" value="InterPro"/>
</dbReference>
<feature type="binding site" evidence="11">
    <location>
        <position position="107"/>
    </location>
    <ligand>
        <name>Zn(2+)</name>
        <dbReference type="ChEBI" id="CHEBI:29105"/>
        <label>3</label>
    </ligand>
</feature>
<keyword evidence="9" id="KW-0156">Chromatin regulator</keyword>
<evidence type="ECO:0000256" key="6">
    <source>
        <dbReference type="ARBA" id="ARBA00022691"/>
    </source>
</evidence>
<gene>
    <name evidence="14" type="ORF">NEMVEDRAFT_v1g53017</name>
</gene>
<dbReference type="OMA" id="WINTLDX"/>
<dbReference type="InterPro" id="IPR050973">
    <property type="entry name" value="H3K9_Histone-Lys_N-MTase"/>
</dbReference>
<keyword evidence="8 11" id="KW-0862">Zinc</keyword>
<dbReference type="InterPro" id="IPR011381">
    <property type="entry name" value="H3-K9_MeTrfase_SUV39H1/2-like"/>
</dbReference>
<feature type="domain" description="SET" evidence="12">
    <location>
        <begin position="118"/>
        <end position="243"/>
    </location>
</feature>
<evidence type="ECO:0000256" key="8">
    <source>
        <dbReference type="ARBA" id="ARBA00022833"/>
    </source>
</evidence>
<dbReference type="GO" id="GO:0005694">
    <property type="term" value="C:chromosome"/>
    <property type="evidence" value="ECO:0007669"/>
    <property type="project" value="UniProtKB-SubCell"/>
</dbReference>
<feature type="binding site" evidence="11">
    <location>
        <position position="58"/>
    </location>
    <ligand>
        <name>Zn(2+)</name>
        <dbReference type="ChEBI" id="CHEBI:29105"/>
        <label>1</label>
    </ligand>
</feature>
<dbReference type="PhylomeDB" id="A7SJ88"/>
<dbReference type="PANTHER" id="PTHR46223">
    <property type="entry name" value="HISTONE-LYSINE N-METHYLTRANSFERASE SUV39H"/>
    <property type="match status" value="1"/>
</dbReference>
<accession>A7SJ88</accession>
<feature type="binding site" evidence="11">
    <location>
        <position position="103"/>
    </location>
    <ligand>
        <name>Zn(2+)</name>
        <dbReference type="ChEBI" id="CHEBI:29105"/>
        <label>3</label>
    </ligand>
</feature>
<feature type="binding site" evidence="11">
    <location>
        <position position="203"/>
    </location>
    <ligand>
        <name>Zn(2+)</name>
        <dbReference type="ChEBI" id="CHEBI:29105"/>
        <label>4</label>
    </ligand>
</feature>
<organism evidence="14 15">
    <name type="scientific">Nematostella vectensis</name>
    <name type="common">Starlet sea anemone</name>
    <dbReference type="NCBI Taxonomy" id="45351"/>
    <lineage>
        <taxon>Eukaryota</taxon>
        <taxon>Metazoa</taxon>
        <taxon>Cnidaria</taxon>
        <taxon>Anthozoa</taxon>
        <taxon>Hexacorallia</taxon>
        <taxon>Actiniaria</taxon>
        <taxon>Edwardsiidae</taxon>
        <taxon>Nematostella</taxon>
    </lineage>
</organism>
<dbReference type="PROSITE" id="PS50280">
    <property type="entry name" value="SET"/>
    <property type="match status" value="1"/>
</dbReference>
<dbReference type="PIRSF" id="PIRSF009343">
    <property type="entry name" value="SUV39_SET"/>
    <property type="match status" value="1"/>
</dbReference>
<feature type="binding site" evidence="11">
    <location>
        <position position="63"/>
    </location>
    <ligand>
        <name>Zn(2+)</name>
        <dbReference type="ChEBI" id="CHEBI:29105"/>
        <label>1</label>
    </ligand>
</feature>
<keyword evidence="15" id="KW-1185">Reference proteome</keyword>
<feature type="binding site" evidence="11">
    <location>
        <position position="101"/>
    </location>
    <ligand>
        <name>Zn(2+)</name>
        <dbReference type="ChEBI" id="CHEBI:29105"/>
        <label>2</label>
    </ligand>
</feature>
<evidence type="ECO:0000313" key="14">
    <source>
        <dbReference type="EMBL" id="EDO36231.1"/>
    </source>
</evidence>
<dbReference type="PROSITE" id="PS50867">
    <property type="entry name" value="PRE_SET"/>
    <property type="match status" value="1"/>
</dbReference>
<dbReference type="EMBL" id="DS469675">
    <property type="protein sequence ID" value="EDO36231.1"/>
    <property type="molecule type" value="Genomic_DNA"/>
</dbReference>
<dbReference type="SUPFAM" id="SSF82199">
    <property type="entry name" value="SET domain"/>
    <property type="match status" value="1"/>
</dbReference>
<evidence type="ECO:0000256" key="9">
    <source>
        <dbReference type="ARBA" id="ARBA00022853"/>
    </source>
</evidence>
<evidence type="ECO:0000259" key="12">
    <source>
        <dbReference type="PROSITE" id="PS50280"/>
    </source>
</evidence>
<comment type="subcellular location">
    <subcellularLocation>
        <location evidence="2">Chromosome</location>
    </subcellularLocation>
    <subcellularLocation>
        <location evidence="1">Nucleus</location>
    </subcellularLocation>
</comment>
<dbReference type="CDD" id="cd10542">
    <property type="entry name" value="SET_SUV39H"/>
    <property type="match status" value="1"/>
</dbReference>
<dbReference type="FunCoup" id="A7SJ88">
    <property type="interactions" value="377"/>
</dbReference>
<protein>
    <submittedName>
        <fullName evidence="14">Uncharacterized protein</fullName>
    </submittedName>
</protein>
<dbReference type="GO" id="GO:0032259">
    <property type="term" value="P:methylation"/>
    <property type="evidence" value="ECO:0007669"/>
    <property type="project" value="UniProtKB-KW"/>
</dbReference>
<evidence type="ECO:0000256" key="2">
    <source>
        <dbReference type="ARBA" id="ARBA00004286"/>
    </source>
</evidence>
<feature type="binding site" evidence="11">
    <location>
        <position position="60"/>
    </location>
    <ligand>
        <name>Zn(2+)</name>
        <dbReference type="ChEBI" id="CHEBI:29105"/>
        <label>1</label>
    </ligand>
</feature>
<dbReference type="SMART" id="SM00468">
    <property type="entry name" value="PreSET"/>
    <property type="match status" value="1"/>
</dbReference>
<keyword evidence="6" id="KW-0949">S-adenosyl-L-methionine</keyword>